<accession>A0ABW3BTX1</accession>
<gene>
    <name evidence="2" type="ORF">ACFQ0I_12675</name>
</gene>
<dbReference type="Proteomes" id="UP001597011">
    <property type="component" value="Unassembled WGS sequence"/>
</dbReference>
<organism evidence="2 3">
    <name type="scientific">Mariniflexile aquimaris</name>
    <dbReference type="NCBI Taxonomy" id="881009"/>
    <lineage>
        <taxon>Bacteria</taxon>
        <taxon>Pseudomonadati</taxon>
        <taxon>Bacteroidota</taxon>
        <taxon>Flavobacteriia</taxon>
        <taxon>Flavobacteriales</taxon>
        <taxon>Flavobacteriaceae</taxon>
        <taxon>Mariniflexile</taxon>
    </lineage>
</organism>
<evidence type="ECO:0008006" key="4">
    <source>
        <dbReference type="Google" id="ProtNLM"/>
    </source>
</evidence>
<keyword evidence="1" id="KW-0812">Transmembrane</keyword>
<dbReference type="EMBL" id="JBHTIB010000012">
    <property type="protein sequence ID" value="MFD0836625.1"/>
    <property type="molecule type" value="Genomic_DNA"/>
</dbReference>
<name>A0ABW3BTX1_9FLAO</name>
<dbReference type="Gene3D" id="2.60.120.260">
    <property type="entry name" value="Galactose-binding domain-like"/>
    <property type="match status" value="1"/>
</dbReference>
<sequence>MHKKIFTIILILITATAVSQNYKGTIEGINESGFHKILLSPEVRSASVSNLNYFRILDSKKNEVPYVLLNEESTMQSSFSPFTFQTINNAKDSITTIIIENKNKLKQDHFTLKMANTKVKKTFTISGSNDKKEWYGLATNQLFLGLNEAEKTTVEQTFSFPLTDYAFIKFEFNNKNSLPLQILEVGVYNNLYSLVSQVEISNFKIKNNTDKEKKTTQLTVSFSMPQHIESMTFDIDNEVFLRDAKILVNKTRTIKKRIEPYQEQVFNFVLHSGTHNNFELPFIFEKEIIIEIENNDNPPLNIKQLKFFQKPLYVICNLKSGETYEAIIDSTLQKPIYDLVNFKASFNTDLPQARITNLKKLNTQNKSSANKSFWQTNAFMWLCILLAIVVISYFALGLLKDLKK</sequence>
<keyword evidence="3" id="KW-1185">Reference proteome</keyword>
<evidence type="ECO:0000256" key="1">
    <source>
        <dbReference type="SAM" id="Phobius"/>
    </source>
</evidence>
<feature type="transmembrane region" description="Helical" evidence="1">
    <location>
        <begin position="378"/>
        <end position="399"/>
    </location>
</feature>
<keyword evidence="1" id="KW-0472">Membrane</keyword>
<proteinExistence type="predicted"/>
<reference evidence="3" key="1">
    <citation type="journal article" date="2019" name="Int. J. Syst. Evol. Microbiol.">
        <title>The Global Catalogue of Microorganisms (GCM) 10K type strain sequencing project: providing services to taxonomists for standard genome sequencing and annotation.</title>
        <authorList>
            <consortium name="The Broad Institute Genomics Platform"/>
            <consortium name="The Broad Institute Genome Sequencing Center for Infectious Disease"/>
            <person name="Wu L."/>
            <person name="Ma J."/>
        </authorList>
    </citation>
    <scope>NUCLEOTIDE SEQUENCE [LARGE SCALE GENOMIC DNA]</scope>
    <source>
        <strain evidence="3">CCUG 60529</strain>
    </source>
</reference>
<comment type="caution">
    <text evidence="2">The sequence shown here is derived from an EMBL/GenBank/DDBJ whole genome shotgun (WGS) entry which is preliminary data.</text>
</comment>
<protein>
    <recommendedName>
        <fullName evidence="4">Oxygen tolerance protein BatD</fullName>
    </recommendedName>
</protein>
<keyword evidence="1" id="KW-1133">Transmembrane helix</keyword>
<evidence type="ECO:0000313" key="2">
    <source>
        <dbReference type="EMBL" id="MFD0836625.1"/>
    </source>
</evidence>
<evidence type="ECO:0000313" key="3">
    <source>
        <dbReference type="Proteomes" id="UP001597011"/>
    </source>
</evidence>
<dbReference type="RefSeq" id="WP_379942813.1">
    <property type="nucleotide sequence ID" value="NZ_JBHTIB010000012.1"/>
</dbReference>